<sequence>MFYSFLWLAVLMLLFSTNVPCRVNVVGSDADGSGDRMGSADANRSLMDLHAMFLKSFLRLTGTINETGDKGWSSP</sequence>
<dbReference type="Proteomes" id="UP000095287">
    <property type="component" value="Unplaced"/>
</dbReference>
<protein>
    <submittedName>
        <fullName evidence="3">Secreted protein</fullName>
    </submittedName>
</protein>
<proteinExistence type="predicted"/>
<dbReference type="WBParaSite" id="L893_g22844.t1">
    <property type="protein sequence ID" value="L893_g22844.t1"/>
    <property type="gene ID" value="L893_g22844"/>
</dbReference>
<evidence type="ECO:0000313" key="3">
    <source>
        <dbReference type="WBParaSite" id="L893_g22844.t1"/>
    </source>
</evidence>
<evidence type="ECO:0000313" key="2">
    <source>
        <dbReference type="Proteomes" id="UP000095287"/>
    </source>
</evidence>
<organism evidence="2 3">
    <name type="scientific">Steinernema glaseri</name>
    <dbReference type="NCBI Taxonomy" id="37863"/>
    <lineage>
        <taxon>Eukaryota</taxon>
        <taxon>Metazoa</taxon>
        <taxon>Ecdysozoa</taxon>
        <taxon>Nematoda</taxon>
        <taxon>Chromadorea</taxon>
        <taxon>Rhabditida</taxon>
        <taxon>Tylenchina</taxon>
        <taxon>Panagrolaimomorpha</taxon>
        <taxon>Strongyloidoidea</taxon>
        <taxon>Steinernematidae</taxon>
        <taxon>Steinernema</taxon>
    </lineage>
</organism>
<keyword evidence="1" id="KW-0732">Signal</keyword>
<name>A0A1I7Z5P7_9BILA</name>
<evidence type="ECO:0000256" key="1">
    <source>
        <dbReference type="SAM" id="SignalP"/>
    </source>
</evidence>
<feature type="signal peptide" evidence="1">
    <location>
        <begin position="1"/>
        <end position="21"/>
    </location>
</feature>
<keyword evidence="2" id="KW-1185">Reference proteome</keyword>
<reference evidence="3" key="1">
    <citation type="submission" date="2016-11" db="UniProtKB">
        <authorList>
            <consortium name="WormBaseParasite"/>
        </authorList>
    </citation>
    <scope>IDENTIFICATION</scope>
</reference>
<dbReference type="AlphaFoldDB" id="A0A1I7Z5P7"/>
<accession>A0A1I7Z5P7</accession>
<feature type="chain" id="PRO_5009313049" evidence="1">
    <location>
        <begin position="22"/>
        <end position="75"/>
    </location>
</feature>